<feature type="domain" description="Glucose/Sorbosone dehydrogenase" evidence="2">
    <location>
        <begin position="41"/>
        <end position="362"/>
    </location>
</feature>
<dbReference type="EMBL" id="QFPW01000008">
    <property type="protein sequence ID" value="PZQ49300.1"/>
    <property type="molecule type" value="Genomic_DNA"/>
</dbReference>
<sequence>MRLRRTGVALTLLALMTSPALAERFQTSAGDVEVSEMANGLNTPWALAFLPDGSWLVTERGGRLLLITNGAARPVAGVPAVWAQGQGGLLDVAVAKDFAASGEIFLTFAEKRGSGGGTALAVAKLDEAAAAITDLDVIFRQEPAAPGDAHFGGRVVEAPDGTLFLALGERGERDKAQYLDNDQGKIVRIRRDGQPAARNPFFGRADARHEIWSFGHRNPQGAAMGPDGALWITEHGPQGGDEVNRVAPGRNYGWPVVSFGEEYGGGAIGQGTAAAGMEAPLHVWTPSIAPSGLMIYSGKLWPDWKGDLFTGSLKFDFISRVSPDGAREVERLLPEEFARIRDIREAPDGSIWFIAESDGAVFRMAPAPAS</sequence>
<evidence type="ECO:0000313" key="4">
    <source>
        <dbReference type="Proteomes" id="UP000249185"/>
    </source>
</evidence>
<reference evidence="3 4" key="1">
    <citation type="submission" date="2017-08" db="EMBL/GenBank/DDBJ databases">
        <title>Infants hospitalized years apart are colonized by the same room-sourced microbial strains.</title>
        <authorList>
            <person name="Brooks B."/>
            <person name="Olm M.R."/>
            <person name="Firek B.A."/>
            <person name="Baker R."/>
            <person name="Thomas B.C."/>
            <person name="Morowitz M.J."/>
            <person name="Banfield J.F."/>
        </authorList>
    </citation>
    <scope>NUCLEOTIDE SEQUENCE [LARGE SCALE GENOMIC DNA]</scope>
    <source>
        <strain evidence="3">S2_005_002_R2_34</strain>
    </source>
</reference>
<dbReference type="Pfam" id="PF07995">
    <property type="entry name" value="GSDH"/>
    <property type="match status" value="1"/>
</dbReference>
<evidence type="ECO:0000259" key="2">
    <source>
        <dbReference type="Pfam" id="PF07995"/>
    </source>
</evidence>
<dbReference type="InterPro" id="IPR012938">
    <property type="entry name" value="Glc/Sorbosone_DH"/>
</dbReference>
<dbReference type="AlphaFoldDB" id="A0A2W5QD16"/>
<dbReference type="Gene3D" id="2.120.10.30">
    <property type="entry name" value="TolB, C-terminal domain"/>
    <property type="match status" value="1"/>
</dbReference>
<evidence type="ECO:0000256" key="1">
    <source>
        <dbReference type="SAM" id="SignalP"/>
    </source>
</evidence>
<proteinExistence type="predicted"/>
<name>A0A2W5QD16_RHOSU</name>
<comment type="caution">
    <text evidence="3">The sequence shown here is derived from an EMBL/GenBank/DDBJ whole genome shotgun (WGS) entry which is preliminary data.</text>
</comment>
<evidence type="ECO:0000313" key="3">
    <source>
        <dbReference type="EMBL" id="PZQ49300.1"/>
    </source>
</evidence>
<dbReference type="Proteomes" id="UP000249185">
    <property type="component" value="Unassembled WGS sequence"/>
</dbReference>
<gene>
    <name evidence="3" type="ORF">DI556_12190</name>
</gene>
<keyword evidence="1" id="KW-0732">Signal</keyword>
<dbReference type="PANTHER" id="PTHR19328">
    <property type="entry name" value="HEDGEHOG-INTERACTING PROTEIN"/>
    <property type="match status" value="1"/>
</dbReference>
<dbReference type="InterPro" id="IPR011042">
    <property type="entry name" value="6-blade_b-propeller_TolB-like"/>
</dbReference>
<feature type="chain" id="PRO_5015926770" description="Glucose/Sorbosone dehydrogenase domain-containing protein" evidence="1">
    <location>
        <begin position="23"/>
        <end position="370"/>
    </location>
</feature>
<feature type="signal peptide" evidence="1">
    <location>
        <begin position="1"/>
        <end position="22"/>
    </location>
</feature>
<dbReference type="SUPFAM" id="SSF50952">
    <property type="entry name" value="Soluble quinoprotein glucose dehydrogenase"/>
    <property type="match status" value="1"/>
</dbReference>
<accession>A0A2W5QD16</accession>
<dbReference type="InterPro" id="IPR011041">
    <property type="entry name" value="Quinoprot_gluc/sorb_DH_b-prop"/>
</dbReference>
<organism evidence="3 4">
    <name type="scientific">Rhodovulum sulfidophilum</name>
    <name type="common">Rhodobacter sulfidophilus</name>
    <dbReference type="NCBI Taxonomy" id="35806"/>
    <lineage>
        <taxon>Bacteria</taxon>
        <taxon>Pseudomonadati</taxon>
        <taxon>Pseudomonadota</taxon>
        <taxon>Alphaproteobacteria</taxon>
        <taxon>Rhodobacterales</taxon>
        <taxon>Paracoccaceae</taxon>
        <taxon>Rhodovulum</taxon>
    </lineage>
</organism>
<protein>
    <recommendedName>
        <fullName evidence="2">Glucose/Sorbosone dehydrogenase domain-containing protein</fullName>
    </recommendedName>
</protein>
<dbReference type="PANTHER" id="PTHR19328:SF75">
    <property type="entry name" value="ALDOSE SUGAR DEHYDROGENASE YLII"/>
    <property type="match status" value="1"/>
</dbReference>